<feature type="compositionally biased region" description="Basic residues" evidence="1">
    <location>
        <begin position="11"/>
        <end position="21"/>
    </location>
</feature>
<dbReference type="Gramene" id="OIW20254">
    <property type="protein sequence ID" value="OIW20254"/>
    <property type="gene ID" value="TanjilG_07413"/>
</dbReference>
<feature type="region of interest" description="Disordered" evidence="1">
    <location>
        <begin position="295"/>
        <end position="318"/>
    </location>
</feature>
<reference evidence="2 3" key="1">
    <citation type="journal article" date="2017" name="Plant Biotechnol. J.">
        <title>A comprehensive draft genome sequence for lupin (Lupinus angustifolius), an emerging health food: insights into plant-microbe interactions and legume evolution.</title>
        <authorList>
            <person name="Hane J.K."/>
            <person name="Ming Y."/>
            <person name="Kamphuis L.G."/>
            <person name="Nelson M.N."/>
            <person name="Garg G."/>
            <person name="Atkins C.A."/>
            <person name="Bayer P.E."/>
            <person name="Bravo A."/>
            <person name="Bringans S."/>
            <person name="Cannon S."/>
            <person name="Edwards D."/>
            <person name="Foley R."/>
            <person name="Gao L.L."/>
            <person name="Harrison M.J."/>
            <person name="Huang W."/>
            <person name="Hurgobin B."/>
            <person name="Li S."/>
            <person name="Liu C.W."/>
            <person name="McGrath A."/>
            <person name="Morahan G."/>
            <person name="Murray J."/>
            <person name="Weller J."/>
            <person name="Jian J."/>
            <person name="Singh K.B."/>
        </authorList>
    </citation>
    <scope>NUCLEOTIDE SEQUENCE [LARGE SCALE GENOMIC DNA]</scope>
    <source>
        <strain evidence="3">cv. Tanjil</strain>
        <tissue evidence="2">Whole plant</tissue>
    </source>
</reference>
<feature type="region of interest" description="Disordered" evidence="1">
    <location>
        <begin position="1"/>
        <end position="42"/>
    </location>
</feature>
<feature type="region of interest" description="Disordered" evidence="1">
    <location>
        <begin position="112"/>
        <end position="132"/>
    </location>
</feature>
<dbReference type="Proteomes" id="UP000188354">
    <property type="component" value="Unassembled WGS sequence"/>
</dbReference>
<dbReference type="AlphaFoldDB" id="A0A394DAP2"/>
<feature type="compositionally biased region" description="Polar residues" evidence="1">
    <location>
        <begin position="295"/>
        <end position="305"/>
    </location>
</feature>
<gene>
    <name evidence="2" type="ORF">TanjilG_07413</name>
</gene>
<feature type="compositionally biased region" description="Polar residues" evidence="1">
    <location>
        <begin position="220"/>
        <end position="232"/>
    </location>
</feature>
<evidence type="ECO:0000313" key="3">
    <source>
        <dbReference type="Proteomes" id="UP000188354"/>
    </source>
</evidence>
<dbReference type="EMBL" id="MLAU01007206">
    <property type="protein sequence ID" value="OIW20254.1"/>
    <property type="molecule type" value="Genomic_DNA"/>
</dbReference>
<name>A0A394DAP2_LUPAN</name>
<accession>A0A394DAP2</accession>
<protein>
    <submittedName>
        <fullName evidence="2">Uncharacterized protein</fullName>
    </submittedName>
</protein>
<comment type="caution">
    <text evidence="2">The sequence shown here is derived from an EMBL/GenBank/DDBJ whole genome shotgun (WGS) entry which is preliminary data.</text>
</comment>
<organism evidence="2 3">
    <name type="scientific">Lupinus angustifolius</name>
    <name type="common">Narrow-leaved blue lupine</name>
    <dbReference type="NCBI Taxonomy" id="3871"/>
    <lineage>
        <taxon>Eukaryota</taxon>
        <taxon>Viridiplantae</taxon>
        <taxon>Streptophyta</taxon>
        <taxon>Embryophyta</taxon>
        <taxon>Tracheophyta</taxon>
        <taxon>Spermatophyta</taxon>
        <taxon>Magnoliopsida</taxon>
        <taxon>eudicotyledons</taxon>
        <taxon>Gunneridae</taxon>
        <taxon>Pentapetalae</taxon>
        <taxon>rosids</taxon>
        <taxon>fabids</taxon>
        <taxon>Fabales</taxon>
        <taxon>Fabaceae</taxon>
        <taxon>Papilionoideae</taxon>
        <taxon>50 kb inversion clade</taxon>
        <taxon>genistoids sensu lato</taxon>
        <taxon>core genistoids</taxon>
        <taxon>Genisteae</taxon>
        <taxon>Lupinus</taxon>
    </lineage>
</organism>
<feature type="region of interest" description="Disordered" evidence="1">
    <location>
        <begin position="208"/>
        <end position="238"/>
    </location>
</feature>
<evidence type="ECO:0000313" key="2">
    <source>
        <dbReference type="EMBL" id="OIW20254.1"/>
    </source>
</evidence>
<feature type="compositionally biased region" description="Basic and acidic residues" evidence="1">
    <location>
        <begin position="112"/>
        <end position="128"/>
    </location>
</feature>
<sequence length="384" mass="43719">MDHLDPVKNIVQKKRSARRSSGHWTHASKANRSGNDADVPPGFPPKYVGNMISAYECQHLSNQCSSADTSDHGAVEKILLLSKLYEKDDIEGSIGGLKEDFEDANRIGRSRLSRDKANLSGTQDEHNDSSMTNVQELEQRINKLEVEFEQRIEILQRETTKLMKARPICDRNLYFPSRLFEADVTTTYARWWKQSVLDHLDPVKNIVQQKRSARRSSSRWTHASKANRSSNDAGVPPGFPPKYVSNMISASTSDHGSVEKILLLSKLYEKDNIEGSLGGLEDDFEDANWSEGSRLSTDKASLSGTQDEDHSDSSETNIEELEQRINKLEAEFEQRIEKLQRETTQLIKTRWKIMEGGEKGRKMQWMALSKVYLLMNLMVLIWLS</sequence>
<evidence type="ECO:0000256" key="1">
    <source>
        <dbReference type="SAM" id="MobiDB-lite"/>
    </source>
</evidence>
<keyword evidence="3" id="KW-1185">Reference proteome</keyword>
<proteinExistence type="predicted"/>